<name>A0A183J219_9BILA</name>
<sequence length="253" mass="28550">MSQKSFTTTRVNIETEDGFRLRSCGIEDLPAFNDVLMTVFYDMQLCNLACCYRASPDTFYVIEEVTTGKTVGAISLNRISESFMWQHDAVLLPAYQHRRLFSTFEPALPHAPSYGGNRNQSSLSCFRKEPLLFAHKQKGFYGQVRLARRVKASSPPGFHMATFRANNDMVDEELLAKVLQYDAEMYGNFEAPRRRQFITEWITNGNSPTVVAVALRDVDSMICGYGVAKMNLRSDGRFSPVYADDGVIATAIF</sequence>
<reference evidence="3" key="1">
    <citation type="submission" date="2016-06" db="UniProtKB">
        <authorList>
            <consortium name="WormBaseParasite"/>
        </authorList>
    </citation>
    <scope>IDENTIFICATION</scope>
</reference>
<accession>A0A183J219</accession>
<proteinExistence type="predicted"/>
<dbReference type="Proteomes" id="UP000270296">
    <property type="component" value="Unassembled WGS sequence"/>
</dbReference>
<evidence type="ECO:0000313" key="3">
    <source>
        <dbReference type="WBParaSite" id="SBAD_0001026801-mRNA-1"/>
    </source>
</evidence>
<evidence type="ECO:0000313" key="1">
    <source>
        <dbReference type="EMBL" id="VDP27275.1"/>
    </source>
</evidence>
<organism evidence="3">
    <name type="scientific">Soboliphyme baturini</name>
    <dbReference type="NCBI Taxonomy" id="241478"/>
    <lineage>
        <taxon>Eukaryota</taxon>
        <taxon>Metazoa</taxon>
        <taxon>Ecdysozoa</taxon>
        <taxon>Nematoda</taxon>
        <taxon>Enoplea</taxon>
        <taxon>Dorylaimia</taxon>
        <taxon>Dioctophymatida</taxon>
        <taxon>Dioctophymatoidea</taxon>
        <taxon>Soboliphymatidae</taxon>
        <taxon>Soboliphyme</taxon>
    </lineage>
</organism>
<dbReference type="WBParaSite" id="SBAD_0001026801-mRNA-1">
    <property type="protein sequence ID" value="SBAD_0001026801-mRNA-1"/>
    <property type="gene ID" value="SBAD_0001026801"/>
</dbReference>
<reference evidence="1 2" key="2">
    <citation type="submission" date="2018-11" db="EMBL/GenBank/DDBJ databases">
        <authorList>
            <consortium name="Pathogen Informatics"/>
        </authorList>
    </citation>
    <scope>NUCLEOTIDE SEQUENCE [LARGE SCALE GENOMIC DNA]</scope>
</reference>
<dbReference type="EMBL" id="UZAM01013348">
    <property type="protein sequence ID" value="VDP27275.1"/>
    <property type="molecule type" value="Genomic_DNA"/>
</dbReference>
<dbReference type="InterPro" id="IPR016181">
    <property type="entry name" value="Acyl_CoA_acyltransferase"/>
</dbReference>
<keyword evidence="2" id="KW-1185">Reference proteome</keyword>
<dbReference type="AlphaFoldDB" id="A0A183J219"/>
<evidence type="ECO:0000313" key="2">
    <source>
        <dbReference type="Proteomes" id="UP000270296"/>
    </source>
</evidence>
<dbReference type="SUPFAM" id="SSF55729">
    <property type="entry name" value="Acyl-CoA N-acyltransferases (Nat)"/>
    <property type="match status" value="1"/>
</dbReference>
<gene>
    <name evidence="1" type="ORF">SBAD_LOCUS9917</name>
</gene>
<protein>
    <submittedName>
        <fullName evidence="3">GNAT family N-acetyltransferase</fullName>
    </submittedName>
</protein>